<dbReference type="PANTHER" id="PTHR48471:SF1">
    <property type="entry name" value="DDE TNP4 DOMAIN-CONTAINING PROTEIN"/>
    <property type="match status" value="1"/>
</dbReference>
<dbReference type="RefSeq" id="XP_008865973.1">
    <property type="nucleotide sequence ID" value="XM_008867751.1"/>
</dbReference>
<evidence type="ECO:0000313" key="1">
    <source>
        <dbReference type="EMBL" id="ETW04535.1"/>
    </source>
</evidence>
<dbReference type="PANTHER" id="PTHR48471">
    <property type="entry name" value="DDE TNP4 DOMAIN-CONTAINING PROTEIN"/>
    <property type="match status" value="1"/>
</dbReference>
<gene>
    <name evidence="1" type="ORF">H310_03769</name>
</gene>
<evidence type="ECO:0008006" key="2">
    <source>
        <dbReference type="Google" id="ProtNLM"/>
    </source>
</evidence>
<protein>
    <recommendedName>
        <fullName evidence="2">Transposase Helix-turn-helix domain-containing protein</fullName>
    </recommendedName>
</protein>
<dbReference type="EMBL" id="KI913957">
    <property type="protein sequence ID" value="ETW04535.1"/>
    <property type="molecule type" value="Genomic_DNA"/>
</dbReference>
<dbReference type="AlphaFoldDB" id="A0A024UEA4"/>
<dbReference type="GeneID" id="20080819"/>
<feature type="non-terminal residue" evidence="1">
    <location>
        <position position="1"/>
    </location>
</feature>
<name>A0A024UEA4_9STRA</name>
<dbReference type="OrthoDB" id="70213at2759"/>
<proteinExistence type="predicted"/>
<reference evidence="1" key="1">
    <citation type="submission" date="2013-12" db="EMBL/GenBank/DDBJ databases">
        <title>The Genome Sequence of Aphanomyces invadans NJM9701.</title>
        <authorList>
            <consortium name="The Broad Institute Genomics Platform"/>
            <person name="Russ C."/>
            <person name="Tyler B."/>
            <person name="van West P."/>
            <person name="Dieguez-Uribeondo J."/>
            <person name="Young S.K."/>
            <person name="Zeng Q."/>
            <person name="Gargeya S."/>
            <person name="Fitzgerald M."/>
            <person name="Abouelleil A."/>
            <person name="Alvarado L."/>
            <person name="Chapman S.B."/>
            <person name="Gainer-Dewar J."/>
            <person name="Goldberg J."/>
            <person name="Griggs A."/>
            <person name="Gujja S."/>
            <person name="Hansen M."/>
            <person name="Howarth C."/>
            <person name="Imamovic A."/>
            <person name="Ireland A."/>
            <person name="Larimer J."/>
            <person name="McCowan C."/>
            <person name="Murphy C."/>
            <person name="Pearson M."/>
            <person name="Poon T.W."/>
            <person name="Priest M."/>
            <person name="Roberts A."/>
            <person name="Saif S."/>
            <person name="Shea T."/>
            <person name="Sykes S."/>
            <person name="Wortman J."/>
            <person name="Nusbaum C."/>
            <person name="Birren B."/>
        </authorList>
    </citation>
    <scope>NUCLEOTIDE SEQUENCE [LARGE SCALE GENOMIC DNA]</scope>
    <source>
        <strain evidence="1">NJM9701</strain>
    </source>
</reference>
<dbReference type="eggNOG" id="ENOG502SIGY">
    <property type="taxonomic scope" value="Eukaryota"/>
</dbReference>
<dbReference type="VEuPathDB" id="FungiDB:H310_03769"/>
<sequence>SLTPDAFEDLLTQFKRSYVVLSHPFRGGRPPRIPHKHAVLAMVLHFYTAALESKTLQELFGLSATTFSRVLHRAEEALTVVLKAMKDARIQWPSKKTQSLWASKTQEREPLVTGVFVDGKNFRVQVPTNADLQNAQYNGLCACHFTV</sequence>
<accession>A0A024UEA4</accession>
<organism evidence="1">
    <name type="scientific">Aphanomyces invadans</name>
    <dbReference type="NCBI Taxonomy" id="157072"/>
    <lineage>
        <taxon>Eukaryota</taxon>
        <taxon>Sar</taxon>
        <taxon>Stramenopiles</taxon>
        <taxon>Oomycota</taxon>
        <taxon>Saprolegniomycetes</taxon>
        <taxon>Saprolegniales</taxon>
        <taxon>Verrucalvaceae</taxon>
        <taxon>Aphanomyces</taxon>
    </lineage>
</organism>